<evidence type="ECO:0000313" key="1">
    <source>
        <dbReference type="EMBL" id="SEB16800.1"/>
    </source>
</evidence>
<dbReference type="OrthoDB" id="9204742at2"/>
<keyword evidence="2" id="KW-1185">Reference proteome</keyword>
<sequence length="182" mass="19881">MIIQPGYNVLTYNDIQSSVGGKQSGNVLPATGASVEKYADQVTISSAGKTFVENASTLNEIPPRTEAQQRLINEGNLDSSFADEMSNMMVNSVTTMFVSLESIRENLNGPHRLATSGRLVTQDFEAAFNRDAAIFKTARKELYDSEKSKGTEPSKILEILIDFTNKNASPVYKEATGEGWFG</sequence>
<reference evidence="2" key="1">
    <citation type="submission" date="2016-10" db="EMBL/GenBank/DDBJ databases">
        <authorList>
            <person name="Varghese N."/>
            <person name="Submissions S."/>
        </authorList>
    </citation>
    <scope>NUCLEOTIDE SEQUENCE [LARGE SCALE GENOMIC DNA]</scope>
    <source>
        <strain evidence="2">DSM 11526</strain>
    </source>
</reference>
<dbReference type="Proteomes" id="UP000242469">
    <property type="component" value="Unassembled WGS sequence"/>
</dbReference>
<organism evidence="1 2">
    <name type="scientific">Marinobacterium iners DSM 11526</name>
    <dbReference type="NCBI Taxonomy" id="1122198"/>
    <lineage>
        <taxon>Bacteria</taxon>
        <taxon>Pseudomonadati</taxon>
        <taxon>Pseudomonadota</taxon>
        <taxon>Gammaproteobacteria</taxon>
        <taxon>Oceanospirillales</taxon>
        <taxon>Oceanospirillaceae</taxon>
        <taxon>Marinobacterium</taxon>
    </lineage>
</organism>
<proteinExistence type="predicted"/>
<name>A0A1H4H5W2_9GAMM</name>
<protein>
    <submittedName>
        <fullName evidence="1">Uncharacterized protein</fullName>
    </submittedName>
</protein>
<dbReference type="STRING" id="1122198.SAMN02745729_1282"/>
<evidence type="ECO:0000313" key="2">
    <source>
        <dbReference type="Proteomes" id="UP000242469"/>
    </source>
</evidence>
<dbReference type="RefSeq" id="WP_091828113.1">
    <property type="nucleotide sequence ID" value="NZ_FNRJ01000028.1"/>
</dbReference>
<accession>A0A1H4H5W2</accession>
<dbReference type="EMBL" id="FNRJ01000028">
    <property type="protein sequence ID" value="SEB16800.1"/>
    <property type="molecule type" value="Genomic_DNA"/>
</dbReference>
<dbReference type="AlphaFoldDB" id="A0A1H4H5W2"/>
<gene>
    <name evidence="1" type="ORF">SAMN02745729_1282</name>
</gene>